<dbReference type="SUPFAM" id="SSF82199">
    <property type="entry name" value="SET domain"/>
    <property type="match status" value="1"/>
</dbReference>
<evidence type="ECO:0000256" key="7">
    <source>
        <dbReference type="ARBA" id="ARBA00022853"/>
    </source>
</evidence>
<evidence type="ECO:0000256" key="4">
    <source>
        <dbReference type="ARBA" id="ARBA00022603"/>
    </source>
</evidence>
<dbReference type="GO" id="GO:0042799">
    <property type="term" value="F:histone H4K20 methyltransferase activity"/>
    <property type="evidence" value="ECO:0007669"/>
    <property type="project" value="UniProtKB-ARBA"/>
</dbReference>
<dbReference type="Proteomes" id="UP001627154">
    <property type="component" value="Unassembled WGS sequence"/>
</dbReference>
<keyword evidence="3" id="KW-0158">Chromosome</keyword>
<name>A0ABD2WPS5_9HYME</name>
<dbReference type="InterPro" id="IPR041938">
    <property type="entry name" value="Hist-Lys_N-MTase_N"/>
</dbReference>
<gene>
    <name evidence="10" type="ORF">TKK_011604</name>
</gene>
<dbReference type="AlphaFoldDB" id="A0ABD2WPS5"/>
<dbReference type="Gene3D" id="2.170.270.10">
    <property type="entry name" value="SET domain"/>
    <property type="match status" value="1"/>
</dbReference>
<dbReference type="CDD" id="cd10524">
    <property type="entry name" value="SET_Suv4-20-like"/>
    <property type="match status" value="1"/>
</dbReference>
<keyword evidence="7" id="KW-0156">Chromatin regulator</keyword>
<dbReference type="Gene3D" id="1.10.10.1700">
    <property type="entry name" value="Histone-lysine N-methyltransferase"/>
    <property type="match status" value="1"/>
</dbReference>
<keyword evidence="5" id="KW-0808">Transferase</keyword>
<comment type="caution">
    <text evidence="10">The sequence shown here is derived from an EMBL/GenBank/DDBJ whole genome shotgun (WGS) entry which is preliminary data.</text>
</comment>
<reference evidence="10 11" key="1">
    <citation type="journal article" date="2024" name="bioRxiv">
        <title>A reference genome for Trichogramma kaykai: A tiny desert-dwelling parasitoid wasp with competing sex-ratio distorters.</title>
        <authorList>
            <person name="Culotta J."/>
            <person name="Lindsey A.R."/>
        </authorList>
    </citation>
    <scope>NUCLEOTIDE SEQUENCE [LARGE SCALE GENOMIC DNA]</scope>
    <source>
        <strain evidence="10 11">KSX58</strain>
    </source>
</reference>
<proteinExistence type="predicted"/>
<evidence type="ECO:0000256" key="6">
    <source>
        <dbReference type="ARBA" id="ARBA00022691"/>
    </source>
</evidence>
<protein>
    <recommendedName>
        <fullName evidence="9">SET domain-containing protein</fullName>
    </recommendedName>
</protein>
<evidence type="ECO:0000256" key="2">
    <source>
        <dbReference type="ARBA" id="ARBA00004286"/>
    </source>
</evidence>
<feature type="domain" description="SET" evidence="9">
    <location>
        <begin position="101"/>
        <end position="216"/>
    </location>
</feature>
<evidence type="ECO:0000256" key="5">
    <source>
        <dbReference type="ARBA" id="ARBA00022679"/>
    </source>
</evidence>
<evidence type="ECO:0000256" key="1">
    <source>
        <dbReference type="ARBA" id="ARBA00004123"/>
    </source>
</evidence>
<keyword evidence="4" id="KW-0489">Methyltransferase</keyword>
<evidence type="ECO:0000256" key="3">
    <source>
        <dbReference type="ARBA" id="ARBA00022454"/>
    </source>
</evidence>
<dbReference type="InterPro" id="IPR046341">
    <property type="entry name" value="SET_dom_sf"/>
</dbReference>
<sequence length="237" mass="27854">MNYYLLCNLDDLAKNILVDSRGKFNVRKMKPNRTLPFQVNVTSVSKRINEDFDVNQDINETTSNLMKFVKEYKLHRSYSIQKLDTLKLYFKQYLKFLHKDSFVELSKCDRFSRDNFNGVSIKATRDINKDTILKYVIGIFKKIPKSEEHIVTNEKLNFSLLYTSRTNSTHVLLGPISFVNHDCHPNTEYHFRTSYSLQLKVIKNIKKGEEILVKYSDDYFGPNNEDCECTSCLNKSR</sequence>
<evidence type="ECO:0000313" key="10">
    <source>
        <dbReference type="EMBL" id="KAL3394619.1"/>
    </source>
</evidence>
<dbReference type="InterPro" id="IPR039977">
    <property type="entry name" value="Suv4-20/Set9"/>
</dbReference>
<dbReference type="GO" id="GO:0005634">
    <property type="term" value="C:nucleus"/>
    <property type="evidence" value="ECO:0007669"/>
    <property type="project" value="UniProtKB-SubCell"/>
</dbReference>
<dbReference type="EMBL" id="JBJJXI010000092">
    <property type="protein sequence ID" value="KAL3394619.1"/>
    <property type="molecule type" value="Genomic_DNA"/>
</dbReference>
<evidence type="ECO:0000313" key="11">
    <source>
        <dbReference type="Proteomes" id="UP001627154"/>
    </source>
</evidence>
<accession>A0ABD2WPS5</accession>
<evidence type="ECO:0000259" key="9">
    <source>
        <dbReference type="PROSITE" id="PS50280"/>
    </source>
</evidence>
<dbReference type="GO" id="GO:0032259">
    <property type="term" value="P:methylation"/>
    <property type="evidence" value="ECO:0007669"/>
    <property type="project" value="UniProtKB-KW"/>
</dbReference>
<keyword evidence="8" id="KW-0539">Nucleus</keyword>
<evidence type="ECO:0000256" key="8">
    <source>
        <dbReference type="ARBA" id="ARBA00023242"/>
    </source>
</evidence>
<comment type="subcellular location">
    <subcellularLocation>
        <location evidence="2">Chromosome</location>
    </subcellularLocation>
    <subcellularLocation>
        <location evidence="1">Nucleus</location>
    </subcellularLocation>
</comment>
<dbReference type="GO" id="GO:0005694">
    <property type="term" value="C:chromosome"/>
    <property type="evidence" value="ECO:0007669"/>
    <property type="project" value="UniProtKB-SubCell"/>
</dbReference>
<dbReference type="SMART" id="SM00317">
    <property type="entry name" value="SET"/>
    <property type="match status" value="1"/>
</dbReference>
<dbReference type="PROSITE" id="PS50280">
    <property type="entry name" value="SET"/>
    <property type="match status" value="1"/>
</dbReference>
<dbReference type="PANTHER" id="PTHR12977">
    <property type="entry name" value="SUPPRESSOR OF VARIEGATION 4-20-RELATED"/>
    <property type="match status" value="1"/>
</dbReference>
<dbReference type="PANTHER" id="PTHR12977:SF4">
    <property type="entry name" value="HISTONE-LYSINE N-METHYLTRANSFERASE KMT5B"/>
    <property type="match status" value="1"/>
</dbReference>
<keyword evidence="11" id="KW-1185">Reference proteome</keyword>
<dbReference type="Pfam" id="PF00856">
    <property type="entry name" value="SET"/>
    <property type="match status" value="1"/>
</dbReference>
<organism evidence="10 11">
    <name type="scientific">Trichogramma kaykai</name>
    <dbReference type="NCBI Taxonomy" id="54128"/>
    <lineage>
        <taxon>Eukaryota</taxon>
        <taxon>Metazoa</taxon>
        <taxon>Ecdysozoa</taxon>
        <taxon>Arthropoda</taxon>
        <taxon>Hexapoda</taxon>
        <taxon>Insecta</taxon>
        <taxon>Pterygota</taxon>
        <taxon>Neoptera</taxon>
        <taxon>Endopterygota</taxon>
        <taxon>Hymenoptera</taxon>
        <taxon>Apocrita</taxon>
        <taxon>Proctotrupomorpha</taxon>
        <taxon>Chalcidoidea</taxon>
        <taxon>Trichogrammatidae</taxon>
        <taxon>Trichogramma</taxon>
    </lineage>
</organism>
<keyword evidence="6" id="KW-0949">S-adenosyl-L-methionine</keyword>
<dbReference type="InterPro" id="IPR001214">
    <property type="entry name" value="SET_dom"/>
</dbReference>